<feature type="domain" description="Acyl-CoA dehydrogenase/oxidase N-terminal" evidence="1">
    <location>
        <begin position="7"/>
        <end position="62"/>
    </location>
</feature>
<accession>X0U4P2</accession>
<dbReference type="AlphaFoldDB" id="X0U4P2"/>
<name>X0U4P2_9ZZZZ</name>
<gene>
    <name evidence="2" type="ORF">S01H1_43490</name>
</gene>
<dbReference type="Gene3D" id="1.10.540.10">
    <property type="entry name" value="Acyl-CoA dehydrogenase/oxidase, N-terminal domain"/>
    <property type="match status" value="1"/>
</dbReference>
<dbReference type="EMBL" id="BARS01027710">
    <property type="protein sequence ID" value="GAG00510.1"/>
    <property type="molecule type" value="Genomic_DNA"/>
</dbReference>
<dbReference type="InterPro" id="IPR037069">
    <property type="entry name" value="AcylCoA_DH/ox_N_sf"/>
</dbReference>
<dbReference type="InterPro" id="IPR052547">
    <property type="entry name" value="Mito_Isobutyryl-CoADH"/>
</dbReference>
<evidence type="ECO:0000313" key="2">
    <source>
        <dbReference type="EMBL" id="GAG00510.1"/>
    </source>
</evidence>
<dbReference type="GO" id="GO:0050660">
    <property type="term" value="F:flavin adenine dinucleotide binding"/>
    <property type="evidence" value="ECO:0007669"/>
    <property type="project" value="InterPro"/>
</dbReference>
<dbReference type="PANTHER" id="PTHR43831:SF1">
    <property type="entry name" value="ISOBUTYRYL-COA DEHYDROGENASE, MITOCHONDRIAL"/>
    <property type="match status" value="1"/>
</dbReference>
<comment type="caution">
    <text evidence="2">The sequence shown here is derived from an EMBL/GenBank/DDBJ whole genome shotgun (WGS) entry which is preliminary data.</text>
</comment>
<protein>
    <recommendedName>
        <fullName evidence="1">Acyl-CoA dehydrogenase/oxidase N-terminal domain-containing protein</fullName>
    </recommendedName>
</protein>
<dbReference type="SUPFAM" id="SSF56645">
    <property type="entry name" value="Acyl-CoA dehydrogenase NM domain-like"/>
    <property type="match status" value="1"/>
</dbReference>
<organism evidence="2">
    <name type="scientific">marine sediment metagenome</name>
    <dbReference type="NCBI Taxonomy" id="412755"/>
    <lineage>
        <taxon>unclassified sequences</taxon>
        <taxon>metagenomes</taxon>
        <taxon>ecological metagenomes</taxon>
    </lineage>
</organism>
<dbReference type="InterPro" id="IPR009100">
    <property type="entry name" value="AcylCoA_DH/oxidase_NM_dom_sf"/>
</dbReference>
<proteinExistence type="predicted"/>
<reference evidence="2" key="1">
    <citation type="journal article" date="2014" name="Front. Microbiol.">
        <title>High frequency of phylogenetically diverse reductive dehalogenase-homologous genes in deep subseafloor sedimentary metagenomes.</title>
        <authorList>
            <person name="Kawai M."/>
            <person name="Futagami T."/>
            <person name="Toyoda A."/>
            <person name="Takaki Y."/>
            <person name="Nishi S."/>
            <person name="Hori S."/>
            <person name="Arai W."/>
            <person name="Tsubouchi T."/>
            <person name="Morono Y."/>
            <person name="Uchiyama I."/>
            <person name="Ito T."/>
            <person name="Fujiyama A."/>
            <person name="Inagaki F."/>
            <person name="Takami H."/>
        </authorList>
    </citation>
    <scope>NUCLEOTIDE SEQUENCE</scope>
    <source>
        <strain evidence="2">Expedition CK06-06</strain>
    </source>
</reference>
<dbReference type="Pfam" id="PF02771">
    <property type="entry name" value="Acyl-CoA_dh_N"/>
    <property type="match status" value="1"/>
</dbReference>
<evidence type="ECO:0000259" key="1">
    <source>
        <dbReference type="Pfam" id="PF02771"/>
    </source>
</evidence>
<feature type="non-terminal residue" evidence="2">
    <location>
        <position position="62"/>
    </location>
</feature>
<dbReference type="PANTHER" id="PTHR43831">
    <property type="entry name" value="ISOBUTYRYL-COA DEHYDROGENASE"/>
    <property type="match status" value="1"/>
</dbReference>
<dbReference type="InterPro" id="IPR013786">
    <property type="entry name" value="AcylCoA_DH/ox_N"/>
</dbReference>
<sequence length="62" mass="7074">MISFSLTEEQKALQDMAREFAEKEMKPNAAKYDKGEEFSEDVMKKAFEVGFLTCTIPKEYGG</sequence>
<dbReference type="GO" id="GO:0016627">
    <property type="term" value="F:oxidoreductase activity, acting on the CH-CH group of donors"/>
    <property type="evidence" value="ECO:0007669"/>
    <property type="project" value="InterPro"/>
</dbReference>